<dbReference type="Proteomes" id="UP001371456">
    <property type="component" value="Unassembled WGS sequence"/>
</dbReference>
<comment type="caution">
    <text evidence="2">The sequence shown here is derived from an EMBL/GenBank/DDBJ whole genome shotgun (WGS) entry which is preliminary data.</text>
</comment>
<name>A0AAN8YM69_SOLBU</name>
<organism evidence="2 3">
    <name type="scientific">Solanum bulbocastanum</name>
    <name type="common">Wild potato</name>
    <dbReference type="NCBI Taxonomy" id="147425"/>
    <lineage>
        <taxon>Eukaryota</taxon>
        <taxon>Viridiplantae</taxon>
        <taxon>Streptophyta</taxon>
        <taxon>Embryophyta</taxon>
        <taxon>Tracheophyta</taxon>
        <taxon>Spermatophyta</taxon>
        <taxon>Magnoliopsida</taxon>
        <taxon>eudicotyledons</taxon>
        <taxon>Gunneridae</taxon>
        <taxon>Pentapetalae</taxon>
        <taxon>asterids</taxon>
        <taxon>lamiids</taxon>
        <taxon>Solanales</taxon>
        <taxon>Solanaceae</taxon>
        <taxon>Solanoideae</taxon>
        <taxon>Solaneae</taxon>
        <taxon>Solanum</taxon>
    </lineage>
</organism>
<evidence type="ECO:0000256" key="1">
    <source>
        <dbReference type="SAM" id="Phobius"/>
    </source>
</evidence>
<reference evidence="2 3" key="1">
    <citation type="submission" date="2024-02" db="EMBL/GenBank/DDBJ databases">
        <title>de novo genome assembly of Solanum bulbocastanum strain 11H21.</title>
        <authorList>
            <person name="Hosaka A.J."/>
        </authorList>
    </citation>
    <scope>NUCLEOTIDE SEQUENCE [LARGE SCALE GENOMIC DNA]</scope>
    <source>
        <tissue evidence="2">Young leaves</tissue>
    </source>
</reference>
<keyword evidence="1" id="KW-0472">Membrane</keyword>
<protein>
    <submittedName>
        <fullName evidence="2">Uncharacterized protein</fullName>
    </submittedName>
</protein>
<keyword evidence="3" id="KW-1185">Reference proteome</keyword>
<gene>
    <name evidence="2" type="ORF">RDI58_007491</name>
</gene>
<accession>A0AAN8YM69</accession>
<keyword evidence="1" id="KW-1133">Transmembrane helix</keyword>
<dbReference type="EMBL" id="JBANQN010000003">
    <property type="protein sequence ID" value="KAK6794038.1"/>
    <property type="molecule type" value="Genomic_DNA"/>
</dbReference>
<sequence>MLSNCRSVRIAYATLTVIVTTAYGCILNIYCHCYFCLDDVMEQCNALNDSIKSEAEKQTTKVVSITPIQIQKMAKIKFIMTTVKVEIIGKTSIYLLAHELNLQCIGEISLFSGRVSTYVVMKEKLKGMKLRVASHLFDEMSERNHFQAVHTYIIFQSNFSLILVENELVVPVWDQWICSGDVQALSVIVEKHDFSLEVPEVQQMNLVIEVALDIGVNGRNKTCFPSLHYHGMNMALFVGNIILLHTDFSGLIEENVPVPIQK</sequence>
<dbReference type="PROSITE" id="PS51257">
    <property type="entry name" value="PROKAR_LIPOPROTEIN"/>
    <property type="match status" value="1"/>
</dbReference>
<proteinExistence type="predicted"/>
<evidence type="ECO:0000313" key="3">
    <source>
        <dbReference type="Proteomes" id="UP001371456"/>
    </source>
</evidence>
<keyword evidence="1" id="KW-0812">Transmembrane</keyword>
<evidence type="ECO:0000313" key="2">
    <source>
        <dbReference type="EMBL" id="KAK6794038.1"/>
    </source>
</evidence>
<dbReference type="AlphaFoldDB" id="A0AAN8YM69"/>
<feature type="transmembrane region" description="Helical" evidence="1">
    <location>
        <begin position="12"/>
        <end position="30"/>
    </location>
</feature>